<dbReference type="InterPro" id="IPR011009">
    <property type="entry name" value="Kinase-like_dom_sf"/>
</dbReference>
<dbReference type="InterPro" id="IPR050205">
    <property type="entry name" value="CDPK_Ser/Thr_kinases"/>
</dbReference>
<proteinExistence type="predicted"/>
<feature type="region of interest" description="Disordered" evidence="6">
    <location>
        <begin position="81"/>
        <end position="127"/>
    </location>
</feature>
<dbReference type="InterPro" id="IPR000719">
    <property type="entry name" value="Prot_kinase_dom"/>
</dbReference>
<protein>
    <recommendedName>
        <fullName evidence="8">Protein kinase domain-containing protein</fullName>
    </recommendedName>
</protein>
<keyword evidence="5" id="KW-0067">ATP-binding</keyword>
<dbReference type="SUPFAM" id="SSF56112">
    <property type="entry name" value="Protein kinase-like (PK-like)"/>
    <property type="match status" value="1"/>
</dbReference>
<evidence type="ECO:0000256" key="4">
    <source>
        <dbReference type="ARBA" id="ARBA00022777"/>
    </source>
</evidence>
<keyword evidence="10" id="KW-1185">Reference proteome</keyword>
<organism evidence="9 10">
    <name type="scientific">Prorocentrum cordatum</name>
    <dbReference type="NCBI Taxonomy" id="2364126"/>
    <lineage>
        <taxon>Eukaryota</taxon>
        <taxon>Sar</taxon>
        <taxon>Alveolata</taxon>
        <taxon>Dinophyceae</taxon>
        <taxon>Prorocentrales</taxon>
        <taxon>Prorocentraceae</taxon>
        <taxon>Prorocentrum</taxon>
    </lineage>
</organism>
<feature type="signal peptide" evidence="7">
    <location>
        <begin position="1"/>
        <end position="22"/>
    </location>
</feature>
<keyword evidence="3" id="KW-0547">Nucleotide-binding</keyword>
<evidence type="ECO:0000256" key="2">
    <source>
        <dbReference type="ARBA" id="ARBA00022679"/>
    </source>
</evidence>
<dbReference type="Gene3D" id="1.10.510.10">
    <property type="entry name" value="Transferase(Phosphotransferase) domain 1"/>
    <property type="match status" value="1"/>
</dbReference>
<evidence type="ECO:0000259" key="8">
    <source>
        <dbReference type="PROSITE" id="PS50011"/>
    </source>
</evidence>
<keyword evidence="4" id="KW-0418">Kinase</keyword>
<feature type="domain" description="Protein kinase" evidence="8">
    <location>
        <begin position="1"/>
        <end position="80"/>
    </location>
</feature>
<evidence type="ECO:0000313" key="9">
    <source>
        <dbReference type="EMBL" id="CAK0828236.1"/>
    </source>
</evidence>
<accession>A0ABN9S9Q7</accession>
<evidence type="ECO:0000256" key="1">
    <source>
        <dbReference type="ARBA" id="ARBA00022527"/>
    </source>
</evidence>
<dbReference type="Proteomes" id="UP001189429">
    <property type="component" value="Unassembled WGS sequence"/>
</dbReference>
<keyword evidence="7" id="KW-0732">Signal</keyword>
<feature type="chain" id="PRO_5046375054" description="Protein kinase domain-containing protein" evidence="7">
    <location>
        <begin position="23"/>
        <end position="127"/>
    </location>
</feature>
<keyword evidence="2" id="KW-0808">Transferase</keyword>
<comment type="caution">
    <text evidence="9">The sequence shown here is derived from an EMBL/GenBank/DDBJ whole genome shotgun (WGS) entry which is preliminary data.</text>
</comment>
<dbReference type="PROSITE" id="PS50011">
    <property type="entry name" value="PROTEIN_KINASE_DOM"/>
    <property type="match status" value="1"/>
</dbReference>
<evidence type="ECO:0000313" key="10">
    <source>
        <dbReference type="Proteomes" id="UP001189429"/>
    </source>
</evidence>
<sequence length="127" mass="13818">MFTVDLWSLGVILYIMLSGVPPFDEDGGLLYQHILAGRYDFDVPQFLAVSDEAKDMVRRLLTVDPRARITVAQAAGHRWLQAAAPSEDARQPGPPAEQRELKRRRTAAGAPAGSPPPRPAGGWAAMV</sequence>
<dbReference type="PANTHER" id="PTHR24349">
    <property type="entry name" value="SERINE/THREONINE-PROTEIN KINASE"/>
    <property type="match status" value="1"/>
</dbReference>
<keyword evidence="1" id="KW-0723">Serine/threonine-protein kinase</keyword>
<name>A0ABN9S9Q7_9DINO</name>
<dbReference type="Pfam" id="PF00069">
    <property type="entry name" value="Pkinase"/>
    <property type="match status" value="1"/>
</dbReference>
<reference evidence="9" key="1">
    <citation type="submission" date="2023-10" db="EMBL/GenBank/DDBJ databases">
        <authorList>
            <person name="Chen Y."/>
            <person name="Shah S."/>
            <person name="Dougan E. K."/>
            <person name="Thang M."/>
            <person name="Chan C."/>
        </authorList>
    </citation>
    <scope>NUCLEOTIDE SEQUENCE [LARGE SCALE GENOMIC DNA]</scope>
</reference>
<evidence type="ECO:0000256" key="6">
    <source>
        <dbReference type="SAM" id="MobiDB-lite"/>
    </source>
</evidence>
<dbReference type="EMBL" id="CAUYUJ010010001">
    <property type="protein sequence ID" value="CAK0828236.1"/>
    <property type="molecule type" value="Genomic_DNA"/>
</dbReference>
<gene>
    <name evidence="9" type="ORF">PCOR1329_LOCUS27516</name>
</gene>
<evidence type="ECO:0000256" key="3">
    <source>
        <dbReference type="ARBA" id="ARBA00022741"/>
    </source>
</evidence>
<evidence type="ECO:0000256" key="7">
    <source>
        <dbReference type="SAM" id="SignalP"/>
    </source>
</evidence>
<evidence type="ECO:0000256" key="5">
    <source>
        <dbReference type="ARBA" id="ARBA00022840"/>
    </source>
</evidence>